<feature type="transmembrane region" description="Helical" evidence="1">
    <location>
        <begin position="6"/>
        <end position="24"/>
    </location>
</feature>
<proteinExistence type="predicted"/>
<organism evidence="2">
    <name type="scientific">Clostridium botulinum (strain Eklund 17B / Type B)</name>
    <dbReference type="NCBI Taxonomy" id="935198"/>
    <lineage>
        <taxon>Bacteria</taxon>
        <taxon>Bacillati</taxon>
        <taxon>Bacillota</taxon>
        <taxon>Clostridia</taxon>
        <taxon>Eubacteriales</taxon>
        <taxon>Clostridiaceae</taxon>
        <taxon>Clostridium</taxon>
    </lineage>
</organism>
<name>B2TLJ5_CLOBB</name>
<keyword evidence="1" id="KW-0812">Transmembrane</keyword>
<keyword evidence="1" id="KW-0472">Membrane</keyword>
<feature type="transmembrane region" description="Helical" evidence="1">
    <location>
        <begin position="59"/>
        <end position="76"/>
    </location>
</feature>
<sequence>MKILIQLAYIIFIIMFILGSICISRKLMKKFNFNRWVIAFTAPLILIIPSVFLKNIHPFIWGILGGVFIVFCILFFEINTRISETKGTKTAMDYRKTKIN</sequence>
<reference evidence="2" key="2">
    <citation type="submission" date="2009-08" db="EMBL/GenBank/DDBJ databases">
        <authorList>
            <person name="Shrivastava S."/>
            <person name="Brinkac L.M."/>
            <person name="Dodson R.J."/>
            <person name="Harkins D.M."/>
            <person name="Durkin A.S."/>
            <person name="Sutton G."/>
        </authorList>
    </citation>
    <scope>NUCLEOTIDE SEQUENCE</scope>
    <source>
        <strain evidence="2">Eklund 17B</strain>
    </source>
</reference>
<gene>
    <name evidence="2" type="ordered locus">CLL_A2092</name>
</gene>
<protein>
    <submittedName>
        <fullName evidence="2">Uncharacterized protein</fullName>
    </submittedName>
</protein>
<evidence type="ECO:0000313" key="2">
    <source>
        <dbReference type="EMBL" id="ACD24213.1"/>
    </source>
</evidence>
<accession>B2TLJ5</accession>
<dbReference type="HOGENOM" id="CLU_181402_0_0_9"/>
<reference evidence="2" key="1">
    <citation type="submission" date="2009-06" db="EMBL/GenBank/DDBJ databases">
        <authorList>
            <consortium name="US DOE Joint Genome Institute (JGI-PGF)"/>
            <person name="Lucas S."/>
            <person name="Copeland A."/>
            <person name="Lapidus A."/>
            <person name="Glavina del Rio T."/>
            <person name="Dalin E."/>
            <person name="Tice H."/>
            <person name="Bruce D."/>
            <person name="Goodwin L."/>
            <person name="Pitluck S."/>
            <person name="Kyrpides N."/>
            <person name="Mavromatis K."/>
            <person name="Ivanova N."/>
            <person name="Saunders E."/>
            <person name="Brettin T."/>
            <person name="Detter J.C."/>
            <person name="Han C."/>
            <person name="Larimer F."/>
            <person name="Land M."/>
            <person name="Hauser L."/>
            <person name="Markowitz V."/>
            <person name="Cheng J.-F."/>
            <person name="Hugenholtz P."/>
            <person name="Woyke T."/>
            <person name="Wu D."/>
            <person name="Gronow S."/>
            <person name="Klenk H.-P."/>
            <person name="Eisen J.A."/>
        </authorList>
    </citation>
    <scope>NUCLEOTIDE SEQUENCE</scope>
    <source>
        <strain evidence="2">Eklund 17B</strain>
    </source>
</reference>
<feature type="transmembrane region" description="Helical" evidence="1">
    <location>
        <begin position="36"/>
        <end position="53"/>
    </location>
</feature>
<dbReference type="AlphaFoldDB" id="B2TLJ5"/>
<keyword evidence="1" id="KW-1133">Transmembrane helix</keyword>
<evidence type="ECO:0000256" key="1">
    <source>
        <dbReference type="SAM" id="Phobius"/>
    </source>
</evidence>
<dbReference type="EMBL" id="CP001056">
    <property type="protein sequence ID" value="ACD24213.1"/>
    <property type="molecule type" value="Genomic_DNA"/>
</dbReference>
<dbReference type="KEGG" id="cbk:CLL_A2092"/>